<organism evidence="4 5">
    <name type="scientific">Streptococcus parasanguinis</name>
    <dbReference type="NCBI Taxonomy" id="1318"/>
    <lineage>
        <taxon>Bacteria</taxon>
        <taxon>Bacillati</taxon>
        <taxon>Bacillota</taxon>
        <taxon>Bacilli</taxon>
        <taxon>Lactobacillales</taxon>
        <taxon>Streptococcaceae</taxon>
        <taxon>Streptococcus</taxon>
    </lineage>
</organism>
<accession>A0AAX4AUR2</accession>
<dbReference type="Proteomes" id="UP001248323">
    <property type="component" value="Chromosome"/>
</dbReference>
<dbReference type="AlphaFoldDB" id="A0AAX4AUR2"/>
<reference evidence="4" key="1">
    <citation type="submission" date="2023-09" db="EMBL/GenBank/DDBJ databases">
        <title>Streptococcus_parasanguinius_hifiasm_complete_genome_Zymo_Research_ D6332.</title>
        <authorList>
            <person name="Damerum A."/>
        </authorList>
    </citation>
    <scope>NUCLEOTIDE SEQUENCE</scope>
    <source>
        <strain evidence="4">B-1756</strain>
    </source>
</reference>
<proteinExistence type="inferred from homology"/>
<evidence type="ECO:0000313" key="5">
    <source>
        <dbReference type="Proteomes" id="UP001248323"/>
    </source>
</evidence>
<dbReference type="InterPro" id="IPR006829">
    <property type="entry name" value="LXG_dom"/>
</dbReference>
<keyword evidence="2" id="KW-0175">Coiled coil</keyword>
<evidence type="ECO:0000256" key="2">
    <source>
        <dbReference type="SAM" id="Coils"/>
    </source>
</evidence>
<sequence length="534" mass="59522">MGVRYSSSESAALIETMSSNIQIATQITEKLTSGSDHLIAEIEAGRLQGAAYEAGKNLFGNIIIPCIQKLQEAIDDIQIELNSYKNADAVVSKYGELDLDDLKTQKQSWEKQLSKYQDLIRKNEDFFNRVGAFLTANLDQNLSENRVLHELADKTRMQIKDVEEKIEKLEWFVEQVNQYFSDSLEILNLAIEGAGQLSQIIVDSNGNYYADGVDMTWFDKMKQTKVVSYAKRDYQDALTRTLNQASRDMLLSDDGDTYYREELKKRLKGHDRSQWKKIIDDYNHTLKIDNEGNLIEIFDNSAYKDRHYQKDDNFSVLKNGKYDSASTRLINEKYQELLQENFEANSAEFWGGVSQMLSGLLLDFASVAAETGGLALAPETGGASFIAGTTAAEVALDAGNALIFSGVVSVGSAISKTGSANAEIQVNYSSNYDSWQANKPTSKTFGKKVSGRVKGKKVDNIRVDAEPDSGKIQVQSGSGKSGYGLDIDIEVSRISSRQDIVDWVSKHSELKGLGKGAKEEVIKNMWKAFKYLTQ</sequence>
<evidence type="ECO:0000256" key="1">
    <source>
        <dbReference type="ARBA" id="ARBA00034117"/>
    </source>
</evidence>
<gene>
    <name evidence="4" type="ORF">RDV49_05510</name>
</gene>
<dbReference type="PROSITE" id="PS51756">
    <property type="entry name" value="LXG"/>
    <property type="match status" value="1"/>
</dbReference>
<dbReference type="RefSeq" id="WP_003007946.1">
    <property type="nucleotide sequence ID" value="NZ_CP133988.1"/>
</dbReference>
<comment type="similarity">
    <text evidence="1">In the N-terminal section; belongs to the LXG family.</text>
</comment>
<feature type="domain" description="LXG" evidence="3">
    <location>
        <begin position="1"/>
        <end position="238"/>
    </location>
</feature>
<feature type="coiled-coil region" evidence="2">
    <location>
        <begin position="67"/>
        <end position="119"/>
    </location>
</feature>
<name>A0AAX4AUR2_STRPA</name>
<evidence type="ECO:0000313" key="4">
    <source>
        <dbReference type="EMBL" id="WNB82372.1"/>
    </source>
</evidence>
<evidence type="ECO:0000259" key="3">
    <source>
        <dbReference type="PROSITE" id="PS51756"/>
    </source>
</evidence>
<dbReference type="EMBL" id="CP133988">
    <property type="protein sequence ID" value="WNB82372.1"/>
    <property type="molecule type" value="Genomic_DNA"/>
</dbReference>
<protein>
    <submittedName>
        <fullName evidence="4">Virulence protein</fullName>
    </submittedName>
</protein>